<feature type="transmembrane region" description="Helical" evidence="6">
    <location>
        <begin position="217"/>
        <end position="238"/>
    </location>
</feature>
<dbReference type="RefSeq" id="WP_188646050.1">
    <property type="nucleotide sequence ID" value="NZ_BMHQ01000001.1"/>
</dbReference>
<accession>A0A8J2VFW0</accession>
<evidence type="ECO:0000313" key="9">
    <source>
        <dbReference type="Proteomes" id="UP000625210"/>
    </source>
</evidence>
<feature type="domain" description="EamA" evidence="7">
    <location>
        <begin position="154"/>
        <end position="289"/>
    </location>
</feature>
<protein>
    <submittedName>
        <fullName evidence="8">Membrane protein</fullName>
    </submittedName>
</protein>
<keyword evidence="4 6" id="KW-1133">Transmembrane helix</keyword>
<dbReference type="InterPro" id="IPR000620">
    <property type="entry name" value="EamA_dom"/>
</dbReference>
<evidence type="ECO:0000256" key="6">
    <source>
        <dbReference type="SAM" id="Phobius"/>
    </source>
</evidence>
<dbReference type="PANTHER" id="PTHR32322">
    <property type="entry name" value="INNER MEMBRANE TRANSPORTER"/>
    <property type="match status" value="1"/>
</dbReference>
<organism evidence="8 9">
    <name type="scientific">Marinithermofilum abyssi</name>
    <dbReference type="NCBI Taxonomy" id="1571185"/>
    <lineage>
        <taxon>Bacteria</taxon>
        <taxon>Bacillati</taxon>
        <taxon>Bacillota</taxon>
        <taxon>Bacilli</taxon>
        <taxon>Bacillales</taxon>
        <taxon>Thermoactinomycetaceae</taxon>
        <taxon>Marinithermofilum</taxon>
    </lineage>
</organism>
<proteinExistence type="inferred from homology"/>
<evidence type="ECO:0000313" key="8">
    <source>
        <dbReference type="EMBL" id="GGE04456.1"/>
    </source>
</evidence>
<dbReference type="AlphaFoldDB" id="A0A8J2VFW0"/>
<evidence type="ECO:0000256" key="2">
    <source>
        <dbReference type="ARBA" id="ARBA00007362"/>
    </source>
</evidence>
<evidence type="ECO:0000259" key="7">
    <source>
        <dbReference type="Pfam" id="PF00892"/>
    </source>
</evidence>
<feature type="transmembrane region" description="Helical" evidence="6">
    <location>
        <begin position="34"/>
        <end position="57"/>
    </location>
</feature>
<keyword evidence="3 6" id="KW-0812">Transmembrane</keyword>
<dbReference type="InterPro" id="IPR050638">
    <property type="entry name" value="AA-Vitamin_Transporters"/>
</dbReference>
<evidence type="ECO:0000256" key="1">
    <source>
        <dbReference type="ARBA" id="ARBA00004127"/>
    </source>
</evidence>
<dbReference type="GO" id="GO:0016020">
    <property type="term" value="C:membrane"/>
    <property type="evidence" value="ECO:0007669"/>
    <property type="project" value="UniProtKB-SubCell"/>
</dbReference>
<keyword evidence="5 6" id="KW-0472">Membrane</keyword>
<evidence type="ECO:0000256" key="3">
    <source>
        <dbReference type="ARBA" id="ARBA00022692"/>
    </source>
</evidence>
<dbReference type="SUPFAM" id="SSF103481">
    <property type="entry name" value="Multidrug resistance efflux transporter EmrE"/>
    <property type="match status" value="2"/>
</dbReference>
<feature type="transmembrane region" description="Helical" evidence="6">
    <location>
        <begin position="121"/>
        <end position="141"/>
    </location>
</feature>
<feature type="transmembrane region" description="Helical" evidence="6">
    <location>
        <begin position="273"/>
        <end position="289"/>
    </location>
</feature>
<dbReference type="EMBL" id="BMHQ01000001">
    <property type="protein sequence ID" value="GGE04456.1"/>
    <property type="molecule type" value="Genomic_DNA"/>
</dbReference>
<feature type="transmembrane region" description="Helical" evidence="6">
    <location>
        <begin position="69"/>
        <end position="90"/>
    </location>
</feature>
<reference evidence="8" key="1">
    <citation type="journal article" date="2014" name="Int. J. Syst. Evol. Microbiol.">
        <title>Complete genome sequence of Corynebacterium casei LMG S-19264T (=DSM 44701T), isolated from a smear-ripened cheese.</title>
        <authorList>
            <consortium name="US DOE Joint Genome Institute (JGI-PGF)"/>
            <person name="Walter F."/>
            <person name="Albersmeier A."/>
            <person name="Kalinowski J."/>
            <person name="Ruckert C."/>
        </authorList>
    </citation>
    <scope>NUCLEOTIDE SEQUENCE</scope>
    <source>
        <strain evidence="8">CGMCC 1.15179</strain>
    </source>
</reference>
<reference evidence="8" key="2">
    <citation type="submission" date="2020-09" db="EMBL/GenBank/DDBJ databases">
        <authorList>
            <person name="Sun Q."/>
            <person name="Zhou Y."/>
        </authorList>
    </citation>
    <scope>NUCLEOTIDE SEQUENCE</scope>
    <source>
        <strain evidence="8">CGMCC 1.15179</strain>
    </source>
</reference>
<evidence type="ECO:0000256" key="4">
    <source>
        <dbReference type="ARBA" id="ARBA00022989"/>
    </source>
</evidence>
<dbReference type="InterPro" id="IPR037185">
    <property type="entry name" value="EmrE-like"/>
</dbReference>
<keyword evidence="9" id="KW-1185">Reference proteome</keyword>
<feature type="transmembrane region" description="Helical" evidence="6">
    <location>
        <begin position="96"/>
        <end position="114"/>
    </location>
</feature>
<name>A0A8J2VFW0_9BACL</name>
<comment type="caution">
    <text evidence="8">The sequence shown here is derived from an EMBL/GenBank/DDBJ whole genome shotgun (WGS) entry which is preliminary data.</text>
</comment>
<feature type="transmembrane region" description="Helical" evidence="6">
    <location>
        <begin position="250"/>
        <end position="267"/>
    </location>
</feature>
<feature type="domain" description="EamA" evidence="7">
    <location>
        <begin position="6"/>
        <end position="138"/>
    </location>
</feature>
<feature type="transmembrane region" description="Helical" evidence="6">
    <location>
        <begin position="185"/>
        <end position="205"/>
    </location>
</feature>
<dbReference type="PANTHER" id="PTHR32322:SF2">
    <property type="entry name" value="EAMA DOMAIN-CONTAINING PROTEIN"/>
    <property type="match status" value="1"/>
</dbReference>
<feature type="transmembrane region" description="Helical" evidence="6">
    <location>
        <begin position="153"/>
        <end position="173"/>
    </location>
</feature>
<comment type="similarity">
    <text evidence="2">Belongs to the EamA transporter family.</text>
</comment>
<dbReference type="Pfam" id="PF00892">
    <property type="entry name" value="EamA"/>
    <property type="match status" value="2"/>
</dbReference>
<evidence type="ECO:0000256" key="5">
    <source>
        <dbReference type="ARBA" id="ARBA00023136"/>
    </source>
</evidence>
<dbReference type="Proteomes" id="UP000625210">
    <property type="component" value="Unassembled WGS sequence"/>
</dbReference>
<comment type="subcellular location">
    <subcellularLocation>
        <location evidence="1">Endomembrane system</location>
        <topology evidence="1">Multi-pass membrane protein</topology>
    </subcellularLocation>
</comment>
<gene>
    <name evidence="8" type="ORF">GCM10011571_01830</name>
</gene>
<sequence>MKKWSTELMLLGVVLVWGANYTVGKYGLTYLTSLQFNALRFLVSAPILLGLTLLWEGSIKMERTDLKRLLVVGTVGISLYQTLFMISVHYTSATNASLLISISPIFTGIFAVLAGQERFSVRVQAGSLIAFAGAAVVLLFGGNHQAQLYPHEWLGNLIGLIASVAFGWYPILAQPLLTKYSALRVTAWSSVVGAVSLLGASAWTFPGIVWERVTAEAWFSLGYSILLVTVYGLVAWYVGISRTGATKVMVYMYLIPLVAVWTAALVIGEQVHLQQIFGGLIIFVGLWLVKRQPQKKKEPVSIPTQYR</sequence>